<evidence type="ECO:0000313" key="2">
    <source>
        <dbReference type="EMBL" id="CEE01682.1"/>
    </source>
</evidence>
<dbReference type="NCBIfam" id="NF038094">
    <property type="entry name" value="CueP_fam"/>
    <property type="match status" value="1"/>
</dbReference>
<proteinExistence type="predicted"/>
<dbReference type="Gene3D" id="2.60.40.3700">
    <property type="match status" value="1"/>
</dbReference>
<evidence type="ECO:0000256" key="1">
    <source>
        <dbReference type="SAM" id="Phobius"/>
    </source>
</evidence>
<keyword evidence="1" id="KW-0472">Membrane</keyword>
<dbReference type="EMBL" id="CCRF01000054">
    <property type="protein sequence ID" value="CEE01682.1"/>
    <property type="molecule type" value="Genomic_DNA"/>
</dbReference>
<dbReference type="Proteomes" id="UP000040576">
    <property type="component" value="Unassembled WGS sequence"/>
</dbReference>
<keyword evidence="1" id="KW-1133">Transmembrane helix</keyword>
<reference evidence="2 3" key="1">
    <citation type="submission" date="2014-07" db="EMBL/GenBank/DDBJ databases">
        <authorList>
            <person name="Wibberg Daniel"/>
        </authorList>
    </citation>
    <scope>NUCLEOTIDE SEQUENCE [LARGE SCALE GENOMIC DNA]</scope>
</reference>
<dbReference type="Pfam" id="PF21172">
    <property type="entry name" value="CueP"/>
    <property type="match status" value="1"/>
</dbReference>
<keyword evidence="3" id="KW-1185">Reference proteome</keyword>
<dbReference type="InterPro" id="IPR047808">
    <property type="entry name" value="CueP-like"/>
</dbReference>
<dbReference type="PATRIC" id="fig|35841.9.peg.717"/>
<accession>A0A090IVF2</accession>
<dbReference type="RefSeq" id="WP_034770345.1">
    <property type="nucleotide sequence ID" value="NZ_CCRF01000054.1"/>
</dbReference>
<evidence type="ECO:0000313" key="3">
    <source>
        <dbReference type="Proteomes" id="UP000040576"/>
    </source>
</evidence>
<feature type="transmembrane region" description="Helical" evidence="1">
    <location>
        <begin position="6"/>
        <end position="25"/>
    </location>
</feature>
<protein>
    <submittedName>
        <fullName evidence="2">Uncharacterized protein</fullName>
    </submittedName>
</protein>
<dbReference type="AlphaFoldDB" id="A0A090IVF2"/>
<name>A0A090IVF2_9BACI</name>
<sequence length="183" mass="20690">MKNKIIWLSGILGIVLISFFVSINLDKNINNEKNTTIKNQSGDIKQLVHDYSVGNLKNGSASITSQQLIVTDKNSNQVTYDLPKDEFFVSIAPYIHQTHPCEIHSLTGCRGELANEEFHVFIENTEGNVIVDKKMKTYANGFIDLWLPRNETFTITITKDEKSAQSEISTFEDDQTCVTNMKL</sequence>
<keyword evidence="1" id="KW-0812">Transmembrane</keyword>
<gene>
    <name evidence="2" type="ORF">BT1A1_1857</name>
</gene>
<organism evidence="2 3">
    <name type="scientific">Caldibacillus thermoamylovorans</name>
    <dbReference type="NCBI Taxonomy" id="35841"/>
    <lineage>
        <taxon>Bacteria</taxon>
        <taxon>Bacillati</taxon>
        <taxon>Bacillota</taxon>
        <taxon>Bacilli</taxon>
        <taxon>Bacillales</taxon>
        <taxon>Bacillaceae</taxon>
        <taxon>Caldibacillus</taxon>
    </lineage>
</organism>